<proteinExistence type="predicted"/>
<keyword evidence="3" id="KW-1185">Reference proteome</keyword>
<name>A0A9W6KNH6_9ACTN</name>
<evidence type="ECO:0000313" key="2">
    <source>
        <dbReference type="EMBL" id="GLL04703.1"/>
    </source>
</evidence>
<reference evidence="2" key="2">
    <citation type="submission" date="2023-01" db="EMBL/GenBank/DDBJ databases">
        <authorList>
            <person name="Sun Q."/>
            <person name="Evtushenko L."/>
        </authorList>
    </citation>
    <scope>NUCLEOTIDE SEQUENCE</scope>
    <source>
        <strain evidence="2">VKM Ac-1321</strain>
    </source>
</reference>
<organism evidence="2 3">
    <name type="scientific">Dactylosporangium matsuzakiense</name>
    <dbReference type="NCBI Taxonomy" id="53360"/>
    <lineage>
        <taxon>Bacteria</taxon>
        <taxon>Bacillati</taxon>
        <taxon>Actinomycetota</taxon>
        <taxon>Actinomycetes</taxon>
        <taxon>Micromonosporales</taxon>
        <taxon>Micromonosporaceae</taxon>
        <taxon>Dactylosporangium</taxon>
    </lineage>
</organism>
<sequence>MFLRFTSRTNADGSVVRYVALAHNRRVDGRVRPDVLMNLGRTDQVDVAGLRRLAASINRHYGDGDTDPGGETSTVTGAAPLELIDARTTGSVWLLEQLWQRLDVAAAVRAATDARRFTTNMERVLFALVANRAIAPMSKLSAAEWVREDAAIPGLSTMDDDHAYRAMDLLVDADTQGRVQEAVFFAVANLLNLEVDLLFFDTTSTYFERDTEDDGDDAFRRYGHSKDHRHDLPQIVIGLAVTKEGIPVRCWCWPGNSNDQAVLTEVRDDLRDWKLGRVITVVDRGFTSADNLAYLRRAGGHYIAGMRMRDGNPLVEQVLARQGRYQHVRDNLRVKEIRLEATDIRFVICHNPEQAQRDQAQRDEAIARIHAELARIAEQRTRDADRPRGDKTRARNEAAHVRAECALRDHPTLGRWLTQQTNGRLRVNAGKVKTEARLDGKYLIATSDPHISAEDAALGYKNLLEAERGFRDLKTQLLLRPVFHRLEHRIRAHVLICWLALLLTRVAERGSGETWRNINRQLGRITQVTLAGPAGTVTQTTPLNPGQKAIYQALSIQPPARVTTFNPS</sequence>
<reference evidence="2" key="1">
    <citation type="journal article" date="2014" name="Int. J. Syst. Evol. Microbiol.">
        <title>Complete genome sequence of Corynebacterium casei LMG S-19264T (=DSM 44701T), isolated from a smear-ripened cheese.</title>
        <authorList>
            <consortium name="US DOE Joint Genome Institute (JGI-PGF)"/>
            <person name="Walter F."/>
            <person name="Albersmeier A."/>
            <person name="Kalinowski J."/>
            <person name="Ruckert C."/>
        </authorList>
    </citation>
    <scope>NUCLEOTIDE SEQUENCE</scope>
    <source>
        <strain evidence="2">VKM Ac-1321</strain>
    </source>
</reference>
<protein>
    <submittedName>
        <fullName evidence="2">Transposase</fullName>
    </submittedName>
</protein>
<evidence type="ECO:0000313" key="3">
    <source>
        <dbReference type="Proteomes" id="UP001143480"/>
    </source>
</evidence>
<comment type="caution">
    <text evidence="2">The sequence shown here is derived from an EMBL/GenBank/DDBJ whole genome shotgun (WGS) entry which is preliminary data.</text>
</comment>
<dbReference type="GO" id="GO:0003677">
    <property type="term" value="F:DNA binding"/>
    <property type="evidence" value="ECO:0007669"/>
    <property type="project" value="InterPro"/>
</dbReference>
<dbReference type="PANTHER" id="PTHR34614">
    <property type="match status" value="1"/>
</dbReference>
<dbReference type="RefSeq" id="WP_261966260.1">
    <property type="nucleotide sequence ID" value="NZ_BAAAXA010000001.1"/>
</dbReference>
<evidence type="ECO:0000259" key="1">
    <source>
        <dbReference type="Pfam" id="PF01609"/>
    </source>
</evidence>
<dbReference type="InterPro" id="IPR047654">
    <property type="entry name" value="IS1634_transpos"/>
</dbReference>
<dbReference type="Proteomes" id="UP001143480">
    <property type="component" value="Unassembled WGS sequence"/>
</dbReference>
<gene>
    <name evidence="2" type="ORF">GCM10017581_064500</name>
</gene>
<dbReference type="InterPro" id="IPR012337">
    <property type="entry name" value="RNaseH-like_sf"/>
</dbReference>
<dbReference type="PANTHER" id="PTHR34614:SF2">
    <property type="entry name" value="TRANSPOSASE IS4-LIKE DOMAIN-CONTAINING PROTEIN"/>
    <property type="match status" value="1"/>
</dbReference>
<dbReference type="SUPFAM" id="SSF53098">
    <property type="entry name" value="Ribonuclease H-like"/>
    <property type="match status" value="1"/>
</dbReference>
<dbReference type="Pfam" id="PF01609">
    <property type="entry name" value="DDE_Tnp_1"/>
    <property type="match status" value="1"/>
</dbReference>
<dbReference type="AlphaFoldDB" id="A0A9W6KNH6"/>
<dbReference type="EMBL" id="BSFP01000048">
    <property type="protein sequence ID" value="GLL04703.1"/>
    <property type="molecule type" value="Genomic_DNA"/>
</dbReference>
<dbReference type="InterPro" id="IPR002559">
    <property type="entry name" value="Transposase_11"/>
</dbReference>
<dbReference type="GO" id="GO:0004803">
    <property type="term" value="F:transposase activity"/>
    <property type="evidence" value="ECO:0007669"/>
    <property type="project" value="InterPro"/>
</dbReference>
<feature type="domain" description="Transposase IS4-like" evidence="1">
    <location>
        <begin position="211"/>
        <end position="503"/>
    </location>
</feature>
<dbReference type="NCBIfam" id="NF033559">
    <property type="entry name" value="transpos_IS1634"/>
    <property type="match status" value="1"/>
</dbReference>
<dbReference type="GO" id="GO:0006313">
    <property type="term" value="P:DNA transposition"/>
    <property type="evidence" value="ECO:0007669"/>
    <property type="project" value="InterPro"/>
</dbReference>
<accession>A0A9W6KNH6</accession>